<feature type="domain" description="4Fe-4S ferredoxin-type" evidence="1">
    <location>
        <begin position="17"/>
        <end position="46"/>
    </location>
</feature>
<sequence>MQKYSELTVIRSDNGKYRVSVVIDRCKECGYCIELCPVKVLVLSRNYNRYGYRYPEPIYIGKCIGCRICEYNCPDFAIYVEAVKK</sequence>
<dbReference type="PANTHER" id="PTHR43122:SF1">
    <property type="entry name" value="IRON-SULFUR-BINDING PROTEIN"/>
    <property type="match status" value="1"/>
</dbReference>
<dbReference type="PANTHER" id="PTHR43122">
    <property type="entry name" value="FERREDOXIN SUBUNIT OF PYRUVATE:FLAVODOXIN OXIDOREDUCTASE-RELATED"/>
    <property type="match status" value="1"/>
</dbReference>
<dbReference type="InterPro" id="IPR017896">
    <property type="entry name" value="4Fe4S_Fe-S-bd"/>
</dbReference>
<organism evidence="2">
    <name type="scientific">Staphylothermus marinus</name>
    <dbReference type="NCBI Taxonomy" id="2280"/>
    <lineage>
        <taxon>Archaea</taxon>
        <taxon>Thermoproteota</taxon>
        <taxon>Thermoprotei</taxon>
        <taxon>Desulfurococcales</taxon>
        <taxon>Desulfurococcaceae</taxon>
        <taxon>Staphylothermus</taxon>
    </lineage>
</organism>
<dbReference type="EMBL" id="DTBJ01000020">
    <property type="protein sequence ID" value="HGM58557.1"/>
    <property type="molecule type" value="Genomic_DNA"/>
</dbReference>
<name>A0A7C4DAP7_STAMA</name>
<dbReference type="SUPFAM" id="SSF54862">
    <property type="entry name" value="4Fe-4S ferredoxins"/>
    <property type="match status" value="1"/>
</dbReference>
<protein>
    <submittedName>
        <fullName evidence="2">4Fe-4S dicluster domain-containing protein</fullName>
    </submittedName>
</protein>
<dbReference type="PROSITE" id="PS00198">
    <property type="entry name" value="4FE4S_FER_1"/>
    <property type="match status" value="1"/>
</dbReference>
<dbReference type="GO" id="GO:0016491">
    <property type="term" value="F:oxidoreductase activity"/>
    <property type="evidence" value="ECO:0007669"/>
    <property type="project" value="UniProtKB-ARBA"/>
</dbReference>
<evidence type="ECO:0000259" key="1">
    <source>
        <dbReference type="PROSITE" id="PS51379"/>
    </source>
</evidence>
<dbReference type="InterPro" id="IPR017900">
    <property type="entry name" value="4Fe4S_Fe_S_CS"/>
</dbReference>
<dbReference type="Pfam" id="PF13187">
    <property type="entry name" value="Fer4_9"/>
    <property type="match status" value="1"/>
</dbReference>
<reference evidence="2" key="1">
    <citation type="journal article" date="2020" name="mSystems">
        <title>Genome- and Community-Level Interaction Insights into Carbon Utilization and Element Cycling Functions of Hydrothermarchaeota in Hydrothermal Sediment.</title>
        <authorList>
            <person name="Zhou Z."/>
            <person name="Liu Y."/>
            <person name="Xu W."/>
            <person name="Pan J."/>
            <person name="Luo Z.H."/>
            <person name="Li M."/>
        </authorList>
    </citation>
    <scope>NUCLEOTIDE SEQUENCE [LARGE SCALE GENOMIC DNA]</scope>
    <source>
        <strain evidence="2">SpSt-642</strain>
    </source>
</reference>
<accession>A0A7C4DAP7</accession>
<gene>
    <name evidence="2" type="ORF">ENU14_03075</name>
</gene>
<evidence type="ECO:0000313" key="2">
    <source>
        <dbReference type="EMBL" id="HGM58557.1"/>
    </source>
</evidence>
<proteinExistence type="predicted"/>
<dbReference type="PROSITE" id="PS51379">
    <property type="entry name" value="4FE4S_FER_2"/>
    <property type="match status" value="2"/>
</dbReference>
<dbReference type="Gene3D" id="3.30.70.20">
    <property type="match status" value="1"/>
</dbReference>
<feature type="domain" description="4Fe-4S ferredoxin-type" evidence="1">
    <location>
        <begin position="53"/>
        <end position="83"/>
    </location>
</feature>
<comment type="caution">
    <text evidence="2">The sequence shown here is derived from an EMBL/GenBank/DDBJ whole genome shotgun (WGS) entry which is preliminary data.</text>
</comment>
<dbReference type="AlphaFoldDB" id="A0A7C4DAP7"/>